<reference evidence="6 7" key="1">
    <citation type="submission" date="2023-08" db="EMBL/GenBank/DDBJ databases">
        <title>A Necator americanus chromosomal reference genome.</title>
        <authorList>
            <person name="Ilik V."/>
            <person name="Petrzelkova K.J."/>
            <person name="Pardy F."/>
            <person name="Fuh T."/>
            <person name="Niatou-Singa F.S."/>
            <person name="Gouil Q."/>
            <person name="Baker L."/>
            <person name="Ritchie M.E."/>
            <person name="Jex A.R."/>
            <person name="Gazzola D."/>
            <person name="Li H."/>
            <person name="Toshio Fujiwara R."/>
            <person name="Zhan B."/>
            <person name="Aroian R.V."/>
            <person name="Pafco B."/>
            <person name="Schwarz E.M."/>
        </authorList>
    </citation>
    <scope>NUCLEOTIDE SEQUENCE [LARGE SCALE GENOMIC DNA]</scope>
    <source>
        <strain evidence="6 7">Aroian</strain>
        <tissue evidence="6">Whole animal</tissue>
    </source>
</reference>
<dbReference type="PANTHER" id="PTHR43245:SF51">
    <property type="entry name" value="SHORT CHAIN DEHYDROGENASE_REDUCTASE FAMILY 42E, MEMBER 2"/>
    <property type="match status" value="1"/>
</dbReference>
<dbReference type="InterPro" id="IPR050177">
    <property type="entry name" value="Lipid_A_modif_metabolic_enz"/>
</dbReference>
<dbReference type="Pfam" id="PF01073">
    <property type="entry name" value="3Beta_HSD"/>
    <property type="match status" value="1"/>
</dbReference>
<comment type="similarity">
    <text evidence="1">Belongs to the 3-beta-HSD family.</text>
</comment>
<keyword evidence="2" id="KW-0560">Oxidoreductase</keyword>
<sequence>MRESPASWSTSNSQRSVRRYKDLGTEDDESGRGRPRAISERRFEYLFAIVMEHPVEPYGFGQHYENMMTILVYRNHTPGNQFFECSRHISTLFIFMRVCIVGGGGYLGHELAARLQSNGSHTVILDITFSGHPLIKLDENLTTRLQGSVLDETKVCEALRDCESCFHLAASPGEQAFNRDLAYRINVDGTALLMECCKRVGVKRFIYTSSVCVIFTNKELINATEDYPYPLESQHTSMYGSSKAQAERLVLAANSAEFRTCALRPRGIYGPGDPRCADKAAEIIYKGLYIATFAKKERAMTQYSGVRNLTHAMCQADKELAKPYPRCAGKAYHVVDADPVDSFLFWKPLITALSRSPPSIRVPFILVYFVAYVSEWFATLFGLPPGLNRLEVNLLGITNTYSIERARKDFDYNPTNNHDLTEIVEYYTKYYKDRPTTNFDSWRTLKVLFVSAIMIFVVIQFCFS</sequence>
<feature type="transmembrane region" description="Helical" evidence="4">
    <location>
        <begin position="364"/>
        <end position="383"/>
    </location>
</feature>
<dbReference type="Gene3D" id="3.40.50.720">
    <property type="entry name" value="NAD(P)-binding Rossmann-like Domain"/>
    <property type="match status" value="1"/>
</dbReference>
<dbReference type="InterPro" id="IPR036291">
    <property type="entry name" value="NAD(P)-bd_dom_sf"/>
</dbReference>
<organism evidence="6 7">
    <name type="scientific">Necator americanus</name>
    <name type="common">Human hookworm</name>
    <dbReference type="NCBI Taxonomy" id="51031"/>
    <lineage>
        <taxon>Eukaryota</taxon>
        <taxon>Metazoa</taxon>
        <taxon>Ecdysozoa</taxon>
        <taxon>Nematoda</taxon>
        <taxon>Chromadorea</taxon>
        <taxon>Rhabditida</taxon>
        <taxon>Rhabditina</taxon>
        <taxon>Rhabditomorpha</taxon>
        <taxon>Strongyloidea</taxon>
        <taxon>Ancylostomatidae</taxon>
        <taxon>Bunostominae</taxon>
        <taxon>Necator</taxon>
    </lineage>
</organism>
<evidence type="ECO:0000256" key="1">
    <source>
        <dbReference type="ARBA" id="ARBA00009219"/>
    </source>
</evidence>
<name>A0ABR1CMQ0_NECAM</name>
<feature type="compositionally biased region" description="Polar residues" evidence="3">
    <location>
        <begin position="1"/>
        <end position="15"/>
    </location>
</feature>
<evidence type="ECO:0000256" key="2">
    <source>
        <dbReference type="ARBA" id="ARBA00023002"/>
    </source>
</evidence>
<keyword evidence="4" id="KW-1133">Transmembrane helix</keyword>
<evidence type="ECO:0000259" key="5">
    <source>
        <dbReference type="Pfam" id="PF01073"/>
    </source>
</evidence>
<dbReference type="SUPFAM" id="SSF51735">
    <property type="entry name" value="NAD(P)-binding Rossmann-fold domains"/>
    <property type="match status" value="1"/>
</dbReference>
<evidence type="ECO:0000313" key="6">
    <source>
        <dbReference type="EMBL" id="KAK6738968.1"/>
    </source>
</evidence>
<dbReference type="Proteomes" id="UP001303046">
    <property type="component" value="Unassembled WGS sequence"/>
</dbReference>
<feature type="region of interest" description="Disordered" evidence="3">
    <location>
        <begin position="1"/>
        <end position="35"/>
    </location>
</feature>
<accession>A0ABR1CMQ0</accession>
<gene>
    <name evidence="6" type="primary">Necator_chrII.g8621</name>
    <name evidence="6" type="ORF">RB195_020826</name>
</gene>
<keyword evidence="7" id="KW-1185">Reference proteome</keyword>
<feature type="domain" description="3-beta hydroxysteroid dehydrogenase/isomerase" evidence="5">
    <location>
        <begin position="100"/>
        <end position="348"/>
    </location>
</feature>
<keyword evidence="4" id="KW-0472">Membrane</keyword>
<evidence type="ECO:0000256" key="3">
    <source>
        <dbReference type="SAM" id="MobiDB-lite"/>
    </source>
</evidence>
<keyword evidence="4" id="KW-0812">Transmembrane</keyword>
<dbReference type="InterPro" id="IPR002225">
    <property type="entry name" value="3Beta_OHSteriod_DH/Estase"/>
</dbReference>
<protein>
    <recommendedName>
        <fullName evidence="5">3-beta hydroxysteroid dehydrogenase/isomerase domain-containing protein</fullName>
    </recommendedName>
</protein>
<proteinExistence type="inferred from homology"/>
<dbReference type="PANTHER" id="PTHR43245">
    <property type="entry name" value="BIFUNCTIONAL POLYMYXIN RESISTANCE PROTEIN ARNA"/>
    <property type="match status" value="1"/>
</dbReference>
<evidence type="ECO:0000313" key="7">
    <source>
        <dbReference type="Proteomes" id="UP001303046"/>
    </source>
</evidence>
<evidence type="ECO:0000256" key="4">
    <source>
        <dbReference type="SAM" id="Phobius"/>
    </source>
</evidence>
<dbReference type="EMBL" id="JAVFWL010000002">
    <property type="protein sequence ID" value="KAK6738968.1"/>
    <property type="molecule type" value="Genomic_DNA"/>
</dbReference>
<feature type="transmembrane region" description="Helical" evidence="4">
    <location>
        <begin position="444"/>
        <end position="463"/>
    </location>
</feature>
<comment type="caution">
    <text evidence="6">The sequence shown here is derived from an EMBL/GenBank/DDBJ whole genome shotgun (WGS) entry which is preliminary data.</text>
</comment>